<dbReference type="RefSeq" id="WP_219729413.1">
    <property type="nucleotide sequence ID" value="NZ_FRBK01000009.1"/>
</dbReference>
<sequence length="59" mass="6752">MPRLSCRQTRPAALLRTVRPAGDVEKVRKHLARDLVTEIRALDKRLAENAVRMEELVDS</sequence>
<accession>A0A9X8MY42</accession>
<organism evidence="1 2">
    <name type="scientific">Streptomyces yunnanensis</name>
    <dbReference type="NCBI Taxonomy" id="156453"/>
    <lineage>
        <taxon>Bacteria</taxon>
        <taxon>Bacillati</taxon>
        <taxon>Actinomycetota</taxon>
        <taxon>Actinomycetes</taxon>
        <taxon>Kitasatosporales</taxon>
        <taxon>Streptomycetaceae</taxon>
        <taxon>Streptomyces</taxon>
    </lineage>
</organism>
<evidence type="ECO:0000313" key="2">
    <source>
        <dbReference type="Proteomes" id="UP000184388"/>
    </source>
</evidence>
<name>A0A9X8MY42_9ACTN</name>
<dbReference type="EMBL" id="FRBK01000009">
    <property type="protein sequence ID" value="SHM25990.1"/>
    <property type="molecule type" value="Genomic_DNA"/>
</dbReference>
<proteinExistence type="predicted"/>
<dbReference type="AlphaFoldDB" id="A0A9X8MY42"/>
<reference evidence="2" key="1">
    <citation type="submission" date="2016-11" db="EMBL/GenBank/DDBJ databases">
        <authorList>
            <person name="Jaros S."/>
            <person name="Januszkiewicz K."/>
            <person name="Wedrychowicz H."/>
        </authorList>
    </citation>
    <scope>NUCLEOTIDE SEQUENCE [LARGE SCALE GENOMIC DNA]</scope>
    <source>
        <strain evidence="2">CGMCC 4.3555</strain>
    </source>
</reference>
<comment type="caution">
    <text evidence="1">The sequence shown here is derived from an EMBL/GenBank/DDBJ whole genome shotgun (WGS) entry which is preliminary data.</text>
</comment>
<evidence type="ECO:0000313" key="1">
    <source>
        <dbReference type="EMBL" id="SHM25990.1"/>
    </source>
</evidence>
<gene>
    <name evidence="1" type="ORF">SAMN05216268_109287</name>
</gene>
<protein>
    <submittedName>
        <fullName evidence="1">Uncharacterized protein</fullName>
    </submittedName>
</protein>
<dbReference type="Proteomes" id="UP000184388">
    <property type="component" value="Unassembled WGS sequence"/>
</dbReference>